<name>A0A4Y2BBE0_ARAVE</name>
<dbReference type="EMBL" id="BGPR01083031">
    <property type="protein sequence ID" value="GBL89621.1"/>
    <property type="molecule type" value="Genomic_DNA"/>
</dbReference>
<dbReference type="Proteomes" id="UP000499080">
    <property type="component" value="Unassembled WGS sequence"/>
</dbReference>
<keyword evidence="2" id="KW-1185">Reference proteome</keyword>
<evidence type="ECO:0000313" key="2">
    <source>
        <dbReference type="Proteomes" id="UP000499080"/>
    </source>
</evidence>
<accession>A0A4Y2BBE0</accession>
<protein>
    <submittedName>
        <fullName evidence="1">Uncharacterized protein</fullName>
    </submittedName>
</protein>
<comment type="caution">
    <text evidence="1">The sequence shown here is derived from an EMBL/GenBank/DDBJ whole genome shotgun (WGS) entry which is preliminary data.</text>
</comment>
<gene>
    <name evidence="1" type="ORF">AVEN_203628_1</name>
</gene>
<dbReference type="AlphaFoldDB" id="A0A4Y2BBE0"/>
<proteinExistence type="predicted"/>
<sequence length="105" mass="12084">MRGKKAWAAICRHSSAKGPFALGKVVSLTIEIKKRQNNAPFRMLTKSHLFEYKGLTSSFEPTRRLFNVRHRNFEQRADDEDDILVGTHLSKLPQHTTPFDPGHRI</sequence>
<organism evidence="1 2">
    <name type="scientific">Araneus ventricosus</name>
    <name type="common">Orbweaver spider</name>
    <name type="synonym">Epeira ventricosa</name>
    <dbReference type="NCBI Taxonomy" id="182803"/>
    <lineage>
        <taxon>Eukaryota</taxon>
        <taxon>Metazoa</taxon>
        <taxon>Ecdysozoa</taxon>
        <taxon>Arthropoda</taxon>
        <taxon>Chelicerata</taxon>
        <taxon>Arachnida</taxon>
        <taxon>Araneae</taxon>
        <taxon>Araneomorphae</taxon>
        <taxon>Entelegynae</taxon>
        <taxon>Araneoidea</taxon>
        <taxon>Araneidae</taxon>
        <taxon>Araneus</taxon>
    </lineage>
</organism>
<evidence type="ECO:0000313" key="1">
    <source>
        <dbReference type="EMBL" id="GBL89621.1"/>
    </source>
</evidence>
<reference evidence="1 2" key="1">
    <citation type="journal article" date="2019" name="Sci. Rep.">
        <title>Orb-weaving spider Araneus ventricosus genome elucidates the spidroin gene catalogue.</title>
        <authorList>
            <person name="Kono N."/>
            <person name="Nakamura H."/>
            <person name="Ohtoshi R."/>
            <person name="Moran D.A.P."/>
            <person name="Shinohara A."/>
            <person name="Yoshida Y."/>
            <person name="Fujiwara M."/>
            <person name="Mori M."/>
            <person name="Tomita M."/>
            <person name="Arakawa K."/>
        </authorList>
    </citation>
    <scope>NUCLEOTIDE SEQUENCE [LARGE SCALE GENOMIC DNA]</scope>
</reference>